<dbReference type="Proteomes" id="UP000594364">
    <property type="component" value="Chromosome 2"/>
</dbReference>
<evidence type="ECO:0000259" key="1">
    <source>
        <dbReference type="Pfam" id="PF00149"/>
    </source>
</evidence>
<dbReference type="InterPro" id="IPR029052">
    <property type="entry name" value="Metallo-depent_PP-like"/>
</dbReference>
<sequence>MSKIKTRILIISDTHGASPVLPSSPTDNDLDDDFATADLRTVITGYRHPLPSADVVLHCGDLTKRSTLSEFKATFSMLRGLQAPSKLVIAGNHDSLLDPAFDLDSEDDSEADEVEDLGRLIKDAEQDGVRYLTEGTHDFTLQNGAALKVYASPYTPSYGSWGFQYSGDHEFAVPRGVDVAMTHGPPYGILDETGVGQCVAAGRQPEHAGCKYLFGAVARAKPQIHCFGHIHEAWGAYHCAWAADGAALANTASLPRREHVVDGSKSRVVHTIGELKPMTRAGTSMPSPEARKMLSGLSRQRGVKLDLTDERTLVEPGKHTLFLNAAIMDIRYRPSQLPWIIDIDLPQAQRDVPAGPT</sequence>
<protein>
    <recommendedName>
        <fullName evidence="1">Calcineurin-like phosphoesterase domain-containing protein</fullName>
    </recommendedName>
</protein>
<dbReference type="Pfam" id="PF00149">
    <property type="entry name" value="Metallophos"/>
    <property type="match status" value="1"/>
</dbReference>
<organism evidence="2 3">
    <name type="scientific">Epichloe festucae (strain Fl1)</name>
    <dbReference type="NCBI Taxonomy" id="877507"/>
    <lineage>
        <taxon>Eukaryota</taxon>
        <taxon>Fungi</taxon>
        <taxon>Dikarya</taxon>
        <taxon>Ascomycota</taxon>
        <taxon>Pezizomycotina</taxon>
        <taxon>Sordariomycetes</taxon>
        <taxon>Hypocreomycetidae</taxon>
        <taxon>Hypocreales</taxon>
        <taxon>Clavicipitaceae</taxon>
        <taxon>Epichloe</taxon>
    </lineage>
</organism>
<dbReference type="CDD" id="cd07379">
    <property type="entry name" value="MPP_239FB"/>
    <property type="match status" value="1"/>
</dbReference>
<name>A0A7S9KNW1_EPIFF</name>
<accession>A0A7S9KNW1</accession>
<dbReference type="GO" id="GO:0016787">
    <property type="term" value="F:hydrolase activity"/>
    <property type="evidence" value="ECO:0007669"/>
    <property type="project" value="InterPro"/>
</dbReference>
<proteinExistence type="predicted"/>
<feature type="domain" description="Calcineurin-like phosphoesterase" evidence="1">
    <location>
        <begin position="7"/>
        <end position="232"/>
    </location>
</feature>
<dbReference type="InterPro" id="IPR051693">
    <property type="entry name" value="UPF0046_metallophosphoest"/>
</dbReference>
<evidence type="ECO:0000313" key="2">
    <source>
        <dbReference type="EMBL" id="QPG96233.1"/>
    </source>
</evidence>
<dbReference type="PANTHER" id="PTHR12905:SF0">
    <property type="entry name" value="CALCINEURIN-LIKE PHOSPHOESTERASE DOMAIN-CONTAINING PROTEIN"/>
    <property type="match status" value="1"/>
</dbReference>
<keyword evidence="3" id="KW-1185">Reference proteome</keyword>
<dbReference type="OrthoDB" id="630188at2759"/>
<dbReference type="SUPFAM" id="SSF56300">
    <property type="entry name" value="Metallo-dependent phosphatases"/>
    <property type="match status" value="1"/>
</dbReference>
<gene>
    <name evidence="2" type="ORF">C2857_003612</name>
</gene>
<reference evidence="2 3" key="1">
    <citation type="journal article" date="2018" name="PLoS Genet.">
        <title>Repeat elements organise 3D genome structure and mediate transcription in the filamentous fungus Epichloe festucae.</title>
        <authorList>
            <person name="Winter D.J."/>
            <person name="Ganley A.R.D."/>
            <person name="Young C.A."/>
            <person name="Liachko I."/>
            <person name="Schardl C.L."/>
            <person name="Dupont P.Y."/>
            <person name="Berry D."/>
            <person name="Ram A."/>
            <person name="Scott B."/>
            <person name="Cox M.P."/>
        </authorList>
    </citation>
    <scope>NUCLEOTIDE SEQUENCE [LARGE SCALE GENOMIC DNA]</scope>
    <source>
        <strain evidence="2 3">Fl1</strain>
    </source>
</reference>
<dbReference type="PANTHER" id="PTHR12905">
    <property type="entry name" value="METALLOPHOSPHOESTERASE"/>
    <property type="match status" value="1"/>
</dbReference>
<evidence type="ECO:0000313" key="3">
    <source>
        <dbReference type="Proteomes" id="UP000594364"/>
    </source>
</evidence>
<dbReference type="AlphaFoldDB" id="A0A7S9KNW1"/>
<dbReference type="Gene3D" id="3.60.21.10">
    <property type="match status" value="1"/>
</dbReference>
<dbReference type="InterPro" id="IPR004843">
    <property type="entry name" value="Calcineurin-like_PHP"/>
</dbReference>
<dbReference type="EMBL" id="CP031386">
    <property type="protein sequence ID" value="QPG96233.1"/>
    <property type="molecule type" value="Genomic_DNA"/>
</dbReference>